<dbReference type="EMBL" id="CM039178">
    <property type="protein sequence ID" value="KAH9678146.1"/>
    <property type="molecule type" value="Genomic_DNA"/>
</dbReference>
<accession>A0ACB8HTS5</accession>
<dbReference type="Proteomes" id="UP000829398">
    <property type="component" value="Chromosome 9"/>
</dbReference>
<name>A0ACB8HTS5_CITSI</name>
<proteinExistence type="predicted"/>
<reference evidence="2" key="1">
    <citation type="journal article" date="2023" name="Hortic. Res.">
        <title>A chromosome-level phased genome enabling allele-level studies in sweet orange: a case study on citrus Huanglongbing tolerance.</title>
        <authorList>
            <person name="Wu B."/>
            <person name="Yu Q."/>
            <person name="Deng Z."/>
            <person name="Duan Y."/>
            <person name="Luo F."/>
            <person name="Gmitter F. Jr."/>
        </authorList>
    </citation>
    <scope>NUCLEOTIDE SEQUENCE [LARGE SCALE GENOMIC DNA]</scope>
    <source>
        <strain evidence="2">cv. Valencia</strain>
    </source>
</reference>
<evidence type="ECO:0000313" key="2">
    <source>
        <dbReference type="Proteomes" id="UP000829398"/>
    </source>
</evidence>
<comment type="caution">
    <text evidence="1">The sequence shown here is derived from an EMBL/GenBank/DDBJ whole genome shotgun (WGS) entry which is preliminary data.</text>
</comment>
<sequence>MDSPMTSAVDRSTKKTKFREQEEDEDNPSPPSFADIVMKMQTRSENVLFGKTKDWDLEEDDVIFRDEEPMPFIAFSNRLHERLAHPWEHSIVVKILGWNLGYRVLLTRLKSIWSATKGFTVVDLVQDYYLVQFSNERDVEYALMEGPWTVMGQYLIVQQWSPSFDVASNKIEKIVAWIRLVEMNILFYHKNIIRRLGEIVGLVVKIDHKMFNFEGRIQRVEYEYLPTICFVCGKIGHYKDACPDSAEVVPQEKVLPVPPMVAETQAAVETELAGQSETKFGSWMVVVRKPRARKLNAKGIPKNMVTGHQRPIFQDSRFGILDSVNEEESIPDFTAKVINPNHDEIMPASTSIHHPYRKIPTRLNSSPLFLENPISNEENINTNIQILSRSSIPTSSPNNVPIAMRGMLAQTENLSTNPNGIPTIMHGMHENFNDHNTTFPHEPHATQSPMQDMHVIPRSRIPMHPPNLDKALSSSRTTRSISLAEGHDNYLDGDPLTNFVFEGENHCRDMDGAQSFHSANGKEAFVSDEDDSVVAESAMDIGAESVGLSQ</sequence>
<protein>
    <submittedName>
        <fullName evidence="1">DUF4283 domain-containing protein</fullName>
    </submittedName>
</protein>
<keyword evidence="2" id="KW-1185">Reference proteome</keyword>
<organism evidence="1 2">
    <name type="scientific">Citrus sinensis</name>
    <name type="common">Sweet orange</name>
    <name type="synonym">Citrus aurantium var. sinensis</name>
    <dbReference type="NCBI Taxonomy" id="2711"/>
    <lineage>
        <taxon>Eukaryota</taxon>
        <taxon>Viridiplantae</taxon>
        <taxon>Streptophyta</taxon>
        <taxon>Embryophyta</taxon>
        <taxon>Tracheophyta</taxon>
        <taxon>Spermatophyta</taxon>
        <taxon>Magnoliopsida</taxon>
        <taxon>eudicotyledons</taxon>
        <taxon>Gunneridae</taxon>
        <taxon>Pentapetalae</taxon>
        <taxon>rosids</taxon>
        <taxon>malvids</taxon>
        <taxon>Sapindales</taxon>
        <taxon>Rutaceae</taxon>
        <taxon>Aurantioideae</taxon>
        <taxon>Citrus</taxon>
    </lineage>
</organism>
<evidence type="ECO:0000313" key="1">
    <source>
        <dbReference type="EMBL" id="KAH9678146.1"/>
    </source>
</evidence>
<gene>
    <name evidence="1" type="ORF">KPL71_025603</name>
</gene>